<dbReference type="KEGG" id="tva:4749703"/>
<reference evidence="1" key="2">
    <citation type="journal article" date="2007" name="Science">
        <title>Draft genome sequence of the sexually transmitted pathogen Trichomonas vaginalis.</title>
        <authorList>
            <person name="Carlton J.M."/>
            <person name="Hirt R.P."/>
            <person name="Silva J.C."/>
            <person name="Delcher A.L."/>
            <person name="Schatz M."/>
            <person name="Zhao Q."/>
            <person name="Wortman J.R."/>
            <person name="Bidwell S.L."/>
            <person name="Alsmark U.C.M."/>
            <person name="Besteiro S."/>
            <person name="Sicheritz-Ponten T."/>
            <person name="Noel C.J."/>
            <person name="Dacks J.B."/>
            <person name="Foster P.G."/>
            <person name="Simillion C."/>
            <person name="Van de Peer Y."/>
            <person name="Miranda-Saavedra D."/>
            <person name="Barton G.J."/>
            <person name="Westrop G.D."/>
            <person name="Mueller S."/>
            <person name="Dessi D."/>
            <person name="Fiori P.L."/>
            <person name="Ren Q."/>
            <person name="Paulsen I."/>
            <person name="Zhang H."/>
            <person name="Bastida-Corcuera F.D."/>
            <person name="Simoes-Barbosa A."/>
            <person name="Brown M.T."/>
            <person name="Hayes R.D."/>
            <person name="Mukherjee M."/>
            <person name="Okumura C.Y."/>
            <person name="Schneider R."/>
            <person name="Smith A.J."/>
            <person name="Vanacova S."/>
            <person name="Villalvazo M."/>
            <person name="Haas B.J."/>
            <person name="Pertea M."/>
            <person name="Feldblyum T.V."/>
            <person name="Utterback T.R."/>
            <person name="Shu C.L."/>
            <person name="Osoegawa K."/>
            <person name="de Jong P.J."/>
            <person name="Hrdy I."/>
            <person name="Horvathova L."/>
            <person name="Zubacova Z."/>
            <person name="Dolezal P."/>
            <person name="Malik S.B."/>
            <person name="Logsdon J.M. Jr."/>
            <person name="Henze K."/>
            <person name="Gupta A."/>
            <person name="Wang C.C."/>
            <person name="Dunne R.L."/>
            <person name="Upcroft J.A."/>
            <person name="Upcroft P."/>
            <person name="White O."/>
            <person name="Salzberg S.L."/>
            <person name="Tang P."/>
            <person name="Chiu C.-H."/>
            <person name="Lee Y.-S."/>
            <person name="Embley T.M."/>
            <person name="Coombs G.H."/>
            <person name="Mottram J.C."/>
            <person name="Tachezy J."/>
            <person name="Fraser-Liggett C.M."/>
            <person name="Johnson P.J."/>
        </authorList>
    </citation>
    <scope>NUCLEOTIDE SEQUENCE [LARGE SCALE GENOMIC DNA]</scope>
    <source>
        <strain evidence="1">G3</strain>
    </source>
</reference>
<dbReference type="InParanoid" id="A2FSX6"/>
<evidence type="ECO:0000313" key="2">
    <source>
        <dbReference type="Proteomes" id="UP000001542"/>
    </source>
</evidence>
<proteinExistence type="predicted"/>
<gene>
    <name evidence="1" type="ORF">TVAG_001680</name>
</gene>
<accession>A2FSX6</accession>
<protein>
    <submittedName>
        <fullName evidence="1">Uncharacterized protein</fullName>
    </submittedName>
</protein>
<keyword evidence="2" id="KW-1185">Reference proteome</keyword>
<dbReference type="EMBL" id="DS113997">
    <property type="protein sequence ID" value="EAX91998.1"/>
    <property type="molecule type" value="Genomic_DNA"/>
</dbReference>
<dbReference type="AlphaFoldDB" id="A2FSX6"/>
<sequence length="184" mass="21047">MSGNLSRIIQDAQQFLTKMEASFNDMQSKVKSKTISPGDYAQINKTNLETLENMIINMSKACITRTNAIETSLETLESNIRTVDGLMLEAKGKVGASIQKDYVKRQKIPENIQYNQSFEINEPVKINYGNFDEQPQSGEKINFDVLEPIGMSFKNTITDVPEVQLIYPKIRENWTLHEEFFRGK</sequence>
<organism evidence="1 2">
    <name type="scientific">Trichomonas vaginalis (strain ATCC PRA-98 / G3)</name>
    <dbReference type="NCBI Taxonomy" id="412133"/>
    <lineage>
        <taxon>Eukaryota</taxon>
        <taxon>Metamonada</taxon>
        <taxon>Parabasalia</taxon>
        <taxon>Trichomonadida</taxon>
        <taxon>Trichomonadidae</taxon>
        <taxon>Trichomonas</taxon>
    </lineage>
</organism>
<evidence type="ECO:0000313" key="1">
    <source>
        <dbReference type="EMBL" id="EAX91998.1"/>
    </source>
</evidence>
<dbReference type="RefSeq" id="XP_001304928.1">
    <property type="nucleotide sequence ID" value="XM_001304927.1"/>
</dbReference>
<dbReference type="Proteomes" id="UP000001542">
    <property type="component" value="Unassembled WGS sequence"/>
</dbReference>
<reference evidence="1" key="1">
    <citation type="submission" date="2006-10" db="EMBL/GenBank/DDBJ databases">
        <authorList>
            <person name="Amadeo P."/>
            <person name="Zhao Q."/>
            <person name="Wortman J."/>
            <person name="Fraser-Liggett C."/>
            <person name="Carlton J."/>
        </authorList>
    </citation>
    <scope>NUCLEOTIDE SEQUENCE</scope>
    <source>
        <strain evidence="1">G3</strain>
    </source>
</reference>
<name>A2FSX6_TRIV3</name>
<dbReference type="VEuPathDB" id="TrichDB:TVAGG3_0315910"/>
<dbReference type="VEuPathDB" id="TrichDB:TVAG_001680"/>